<dbReference type="Proteomes" id="UP000008837">
    <property type="component" value="Unassembled WGS sequence"/>
</dbReference>
<dbReference type="Gene3D" id="3.30.70.330">
    <property type="match status" value="3"/>
</dbReference>
<evidence type="ECO:0000256" key="3">
    <source>
        <dbReference type="PROSITE-ProRule" id="PRU00176"/>
    </source>
</evidence>
<dbReference type="PANTHER" id="PTHR13976">
    <property type="entry name" value="HETEROGENEOUS NUCLEAR RIBONUCLEOPROTEIN-RELATED"/>
    <property type="match status" value="1"/>
</dbReference>
<dbReference type="FunCoup" id="A8Q537">
    <property type="interactions" value="559"/>
</dbReference>
<name>A8Q537_MALGO</name>
<dbReference type="InParanoid" id="A8Q537"/>
<proteinExistence type="predicted"/>
<dbReference type="OrthoDB" id="360390at2759"/>
<dbReference type="InterPro" id="IPR050666">
    <property type="entry name" value="ESRP"/>
</dbReference>
<dbReference type="InterPro" id="IPR035979">
    <property type="entry name" value="RBD_domain_sf"/>
</dbReference>
<sequence>MALRPVQWHIYLSLAILNGTYSGHDLAVLHERSTHDSLDMSLFVRCASFWICAWTRHSGIKVPLQNLGTTYDEHGHASQVSKILPTWTGLTGPTLYDNGIYDVDAHDIQWDISEDDARNALRELYGRCAWHTIESQVMWNMYVAFEYALLEKDPSDLRVDLVKQVYTARLQVPHKQLETTFQRFSSFVSTHLPASEYESVMTSANKLYSDALRQWREREAYDESISNANSTLQAHWSPFLSWQVHRIKQLRTSKDKTHLATEEELGLTLYRRALHRFGMYPAARNDTEASEYADVPPTPSVEKVHKQRHGRKSHKMQERDQAQARIEARPSIAAAESIWLDMIAMVNTPQVEAASLLPICEQATRVLPVCGRLWAVYLRSITRFHRPKSQVLEIFDLVMKSDCVGRIAGGTSLLALLQARIDCERTYAVLELASSQNIAPEQVVLVADVDRFMHIYELLLQSISAMSKLPEPEQDASLALETYAIDWIERAARTLAASAGADAAAGLNPLADELWTHTLQLHSTHAQAYVQAGQYYQRHDDDKRARQIFKSGVAKAQLDNKAAVLSAWVAFEHARGSPAEIEHAEAKAKVEHDRMWRQWYSYQAQQASTSCVTSNTNAAVVAAAADADADERASLPETDVLKRKADDNKEGDCNDVIASEVESASLAKRQETQHTQPARDREFSSVMVSGLPPNTTEAEVRTFFRDCGIIFDMVGPKQIATTSSDTQPMSAVLVEFTDREGASAARTRDMKRIGENEVRVSLSYACTLYVTNFPPDTSDLMVRERFQKYGPIFDIRWPSRRFVQSRRFCYIQYMTESSAHAALAEHGVHWQPHHALQVYLSNPMLKKQRSDANANDKELYMTGLPRSATVEQVRQFFEPHAPIDDVRMPLRPDGKSRGIAFIQCRTPLDARRAMQATNSTKFHNRLVAVTLADAGRQMRSKDTLHASNDAWRAKSIHVAGLPPDAQEPLIQQAVEAAVGPRTERQVFWTPGRPPNAHGTCDSIVEMADEEVAGRAALVADAFYGTLPLTFTMYQNLPPSSSAAGSVTPAYSVARRGNHGRGPRGAFEFSRVHNPENQPDTATPKGQDAFRQMLHER</sequence>
<dbReference type="GeneID" id="5854636"/>
<dbReference type="InterPro" id="IPR011990">
    <property type="entry name" value="TPR-like_helical_dom_sf"/>
</dbReference>
<evidence type="ECO:0000256" key="1">
    <source>
        <dbReference type="ARBA" id="ARBA00022737"/>
    </source>
</evidence>
<dbReference type="KEGG" id="mgl:MGL_2713"/>
<protein>
    <recommendedName>
        <fullName evidence="5">RRM domain-containing protein</fullName>
    </recommendedName>
</protein>
<feature type="domain" description="RRM" evidence="5">
    <location>
        <begin position="766"/>
        <end position="843"/>
    </location>
</feature>
<dbReference type="CDD" id="cd00590">
    <property type="entry name" value="RRM_SF"/>
    <property type="match status" value="1"/>
</dbReference>
<evidence type="ECO:0000313" key="6">
    <source>
        <dbReference type="EMBL" id="EDP43117.1"/>
    </source>
</evidence>
<gene>
    <name evidence="6" type="ORF">MGL_2713</name>
</gene>
<dbReference type="InterPro" id="IPR012677">
    <property type="entry name" value="Nucleotide-bd_a/b_plait_sf"/>
</dbReference>
<keyword evidence="7" id="KW-1185">Reference proteome</keyword>
<accession>A8Q537</accession>
<dbReference type="SUPFAM" id="SSF54928">
    <property type="entry name" value="RNA-binding domain, RBD"/>
    <property type="match status" value="2"/>
</dbReference>
<dbReference type="SUPFAM" id="SSF48452">
    <property type="entry name" value="TPR-like"/>
    <property type="match status" value="1"/>
</dbReference>
<feature type="region of interest" description="Disordered" evidence="4">
    <location>
        <begin position="288"/>
        <end position="319"/>
    </location>
</feature>
<feature type="domain" description="RRM" evidence="5">
    <location>
        <begin position="857"/>
        <end position="934"/>
    </location>
</feature>
<feature type="domain" description="RRM" evidence="5">
    <location>
        <begin position="684"/>
        <end position="765"/>
    </location>
</feature>
<organism evidence="6 7">
    <name type="scientific">Malassezia globosa (strain ATCC MYA-4612 / CBS 7966)</name>
    <name type="common">Dandruff-associated fungus</name>
    <dbReference type="NCBI Taxonomy" id="425265"/>
    <lineage>
        <taxon>Eukaryota</taxon>
        <taxon>Fungi</taxon>
        <taxon>Dikarya</taxon>
        <taxon>Basidiomycota</taxon>
        <taxon>Ustilaginomycotina</taxon>
        <taxon>Malasseziomycetes</taxon>
        <taxon>Malasseziales</taxon>
        <taxon>Malasseziaceae</taxon>
        <taxon>Malassezia</taxon>
    </lineage>
</organism>
<feature type="region of interest" description="Disordered" evidence="4">
    <location>
        <begin position="1055"/>
        <end position="1096"/>
    </location>
</feature>
<dbReference type="InterPro" id="IPR034397">
    <property type="entry name" value="Prp24_RRM1"/>
</dbReference>
<dbReference type="CDD" id="cd12296">
    <property type="entry name" value="RRM1_Prp24"/>
    <property type="match status" value="1"/>
</dbReference>
<evidence type="ECO:0000259" key="5">
    <source>
        <dbReference type="PROSITE" id="PS50102"/>
    </source>
</evidence>
<evidence type="ECO:0000256" key="4">
    <source>
        <dbReference type="SAM" id="MobiDB-lite"/>
    </source>
</evidence>
<dbReference type="AlphaFoldDB" id="A8Q537"/>
<dbReference type="Gene3D" id="1.25.40.10">
    <property type="entry name" value="Tetratricopeptide repeat domain"/>
    <property type="match status" value="2"/>
</dbReference>
<dbReference type="STRING" id="425265.A8Q537"/>
<dbReference type="InterPro" id="IPR000504">
    <property type="entry name" value="RRM_dom"/>
</dbReference>
<keyword evidence="2 3" id="KW-0694">RNA-binding</keyword>
<dbReference type="SMART" id="SM00360">
    <property type="entry name" value="RRM"/>
    <property type="match status" value="3"/>
</dbReference>
<dbReference type="Pfam" id="PF00076">
    <property type="entry name" value="RRM_1"/>
    <property type="match status" value="3"/>
</dbReference>
<reference evidence="6 7" key="1">
    <citation type="journal article" date="2007" name="Proc. Natl. Acad. Sci. U.S.A.">
        <title>Dandruff-associated Malassezia genomes reveal convergent and divergent virulence traits shared with plant and human fungal pathogens.</title>
        <authorList>
            <person name="Xu J."/>
            <person name="Saunders C.W."/>
            <person name="Hu P."/>
            <person name="Grant R.A."/>
            <person name="Boekhout T."/>
            <person name="Kuramae E.E."/>
            <person name="Kronstad J.W."/>
            <person name="Deangelis Y.M."/>
            <person name="Reeder N.L."/>
            <person name="Johnstone K.R."/>
            <person name="Leland M."/>
            <person name="Fieno A.M."/>
            <person name="Begley W.M."/>
            <person name="Sun Y."/>
            <person name="Lacey M.P."/>
            <person name="Chaudhary T."/>
            <person name="Keough T."/>
            <person name="Chu L."/>
            <person name="Sears R."/>
            <person name="Yuan B."/>
            <person name="Dawson T.L.Jr."/>
        </authorList>
    </citation>
    <scope>NUCLEOTIDE SEQUENCE [LARGE SCALE GENOMIC DNA]</scope>
    <source>
        <strain evidence="7">ATCC MYA-4612 / CBS 7966</strain>
    </source>
</reference>
<dbReference type="GO" id="GO:0003723">
    <property type="term" value="F:RNA binding"/>
    <property type="evidence" value="ECO:0007669"/>
    <property type="project" value="UniProtKB-UniRule"/>
</dbReference>
<feature type="compositionally biased region" description="Basic residues" evidence="4">
    <location>
        <begin position="305"/>
        <end position="314"/>
    </location>
</feature>
<dbReference type="EMBL" id="AAYY01000009">
    <property type="protein sequence ID" value="EDP43117.1"/>
    <property type="molecule type" value="Genomic_DNA"/>
</dbReference>
<dbReference type="VEuPathDB" id="FungiDB:MGL_2713"/>
<dbReference type="OMA" id="CLARIDC"/>
<evidence type="ECO:0000256" key="2">
    <source>
        <dbReference type="ARBA" id="ARBA00022884"/>
    </source>
</evidence>
<dbReference type="PROSITE" id="PS50102">
    <property type="entry name" value="RRM"/>
    <property type="match status" value="3"/>
</dbReference>
<comment type="caution">
    <text evidence="6">The sequence shown here is derived from an EMBL/GenBank/DDBJ whole genome shotgun (WGS) entry which is preliminary data.</text>
</comment>
<dbReference type="RefSeq" id="XP_001730331.1">
    <property type="nucleotide sequence ID" value="XM_001730279.1"/>
</dbReference>
<evidence type="ECO:0000313" key="7">
    <source>
        <dbReference type="Proteomes" id="UP000008837"/>
    </source>
</evidence>
<keyword evidence="1" id="KW-0677">Repeat</keyword>